<evidence type="ECO:0000313" key="2">
    <source>
        <dbReference type="EMBL" id="KAJ2901023.1"/>
    </source>
</evidence>
<feature type="region of interest" description="Disordered" evidence="1">
    <location>
        <begin position="164"/>
        <end position="189"/>
    </location>
</feature>
<keyword evidence="2" id="KW-0378">Hydrolase</keyword>
<organism evidence="2 3">
    <name type="scientific">Zalerion maritima</name>
    <dbReference type="NCBI Taxonomy" id="339359"/>
    <lineage>
        <taxon>Eukaryota</taxon>
        <taxon>Fungi</taxon>
        <taxon>Dikarya</taxon>
        <taxon>Ascomycota</taxon>
        <taxon>Pezizomycotina</taxon>
        <taxon>Sordariomycetes</taxon>
        <taxon>Lulworthiomycetidae</taxon>
        <taxon>Lulworthiales</taxon>
        <taxon>Lulworthiaceae</taxon>
        <taxon>Zalerion</taxon>
    </lineage>
</organism>
<dbReference type="GO" id="GO:0016787">
    <property type="term" value="F:hydrolase activity"/>
    <property type="evidence" value="ECO:0007669"/>
    <property type="project" value="UniProtKB-KW"/>
</dbReference>
<feature type="compositionally biased region" description="Polar residues" evidence="1">
    <location>
        <begin position="428"/>
        <end position="445"/>
    </location>
</feature>
<feature type="region of interest" description="Disordered" evidence="1">
    <location>
        <begin position="410"/>
        <end position="643"/>
    </location>
</feature>
<dbReference type="AlphaFoldDB" id="A0AAD5RQ20"/>
<keyword evidence="3" id="KW-1185">Reference proteome</keyword>
<accession>A0AAD5RQ20</accession>
<gene>
    <name evidence="2" type="ORF">MKZ38_002149</name>
</gene>
<feature type="compositionally biased region" description="Polar residues" evidence="1">
    <location>
        <begin position="410"/>
        <end position="420"/>
    </location>
</feature>
<proteinExistence type="predicted"/>
<dbReference type="Proteomes" id="UP001201980">
    <property type="component" value="Unassembled WGS sequence"/>
</dbReference>
<feature type="compositionally biased region" description="Polar residues" evidence="1">
    <location>
        <begin position="496"/>
        <end position="526"/>
    </location>
</feature>
<reference evidence="2" key="1">
    <citation type="submission" date="2022-07" db="EMBL/GenBank/DDBJ databases">
        <title>Draft genome sequence of Zalerion maritima ATCC 34329, a (micro)plastics degrading marine fungus.</title>
        <authorList>
            <person name="Paco A."/>
            <person name="Goncalves M.F.M."/>
            <person name="Rocha-Santos T.A.P."/>
            <person name="Alves A."/>
        </authorList>
    </citation>
    <scope>NUCLEOTIDE SEQUENCE</scope>
    <source>
        <strain evidence="2">ATCC 34329</strain>
    </source>
</reference>
<evidence type="ECO:0000313" key="3">
    <source>
        <dbReference type="Proteomes" id="UP001201980"/>
    </source>
</evidence>
<feature type="compositionally biased region" description="Polar residues" evidence="1">
    <location>
        <begin position="467"/>
        <end position="482"/>
    </location>
</feature>
<sequence>MDIQRLQAVQQSHSERIARLEKRQADDAALKSVWGQHPFPSVIGGTPQQGLLSPFRFNIVLMKAYLVAHIYLYLITEPMRRSSNEDFDDFDEQGQNLVGSLHLEADDEPVRRGVAASRANSVRFDESALQGANWGQNSRHSGDFAPIRPGSGFALSGMMERSLSHKSDGRHSSAGHSVHSIHSAPSGRASSLGLDTNFVVGSGDDESPVDIPEPPPGLMILGSAPSIIRCWLTESFGRDTLLYAAMCTGSQKSTIEHSLVKELDLSSDVVRDITGAARIRLPVYLTEAIVTQSHVKSNGNSGHHRPIPSITTSFDVVNIDQPEAPDAKKGICVVLGSDTLRAHSADLLFSRNTMTLLGDQREKLTVPFVRPEDDGVYKFLTTTNMMPGKPKLNANALPFVSSNNSSVEINGKIPSSSNKQVVEEPISPATSHLSHPETGTSNPSENGGDVEHIGGEVSSMAAKKENNSSTTSNAVPATPTGSSRRDSAAGGMWGSWRQQSINGSESSQKDGSNSSGYQQAQRSTRSMKILKPSKLSSSARTGAAYEPPPSSKTSGELRRKSTTGSLTTESPPPTPVMRWDSKDQKRASFGGGDSRPEVKAGLGAQRDFRTSLTRTANPVGGASAFKWMSSPGPGTKAPTAVAD</sequence>
<dbReference type="EMBL" id="JAKWBI020000162">
    <property type="protein sequence ID" value="KAJ2901023.1"/>
    <property type="molecule type" value="Genomic_DNA"/>
</dbReference>
<comment type="caution">
    <text evidence="2">The sequence shown here is derived from an EMBL/GenBank/DDBJ whole genome shotgun (WGS) entry which is preliminary data.</text>
</comment>
<name>A0AAD5RQ20_9PEZI</name>
<evidence type="ECO:0000256" key="1">
    <source>
        <dbReference type="SAM" id="MobiDB-lite"/>
    </source>
</evidence>
<protein>
    <submittedName>
        <fullName evidence="2">Ubiquitin carboxyl-terminal hydrolase 19</fullName>
    </submittedName>
</protein>